<dbReference type="Proteomes" id="UP000323392">
    <property type="component" value="Unassembled WGS sequence"/>
</dbReference>
<evidence type="ECO:0000313" key="2">
    <source>
        <dbReference type="EMBL" id="KXZ39849.1"/>
    </source>
</evidence>
<organism evidence="2 4">
    <name type="scientific">Alkalithermobacter thermoalcaliphilus JW-YL-7 = DSM 7308</name>
    <dbReference type="NCBI Taxonomy" id="1121328"/>
    <lineage>
        <taxon>Bacteria</taxon>
        <taxon>Bacillati</taxon>
        <taxon>Bacillota</taxon>
        <taxon>Clostridia</taxon>
        <taxon>Peptostreptococcales</taxon>
        <taxon>Tepidibacteraceae</taxon>
        <taxon>Alkalithermobacter</taxon>
    </lineage>
</organism>
<dbReference type="RefSeq" id="WP_066069726.1">
    <property type="nucleotide sequence ID" value="NZ_FRBG01000005.1"/>
</dbReference>
<name>A0A150FQF6_CLOPD</name>
<dbReference type="AlphaFoldDB" id="A0A150FQF6"/>
<reference evidence="2 4" key="1">
    <citation type="submission" date="2016-02" db="EMBL/GenBank/DDBJ databases">
        <title>Draft genome sequence for Clostridium paradoxum JW-YL-7.</title>
        <authorList>
            <person name="Utturkar S.M."/>
            <person name="Lancaster A."/>
            <person name="Poole F.L."/>
            <person name="Adams M.W."/>
            <person name="Brown S.D."/>
        </authorList>
    </citation>
    <scope>NUCLEOTIDE SEQUENCE [LARGE SCALE GENOMIC DNA]</scope>
    <source>
        <strain evidence="2 4">JW-YL-7</strain>
    </source>
</reference>
<dbReference type="EMBL" id="LSFY01000001">
    <property type="protein sequence ID" value="KXZ39849.1"/>
    <property type="molecule type" value="Genomic_DNA"/>
</dbReference>
<comment type="caution">
    <text evidence="2">The sequence shown here is derived from an EMBL/GenBank/DDBJ whole genome shotgun (WGS) entry which is preliminary data.</text>
</comment>
<evidence type="ECO:0000313" key="4">
    <source>
        <dbReference type="Proteomes" id="UP000092605"/>
    </source>
</evidence>
<keyword evidence="5" id="KW-1185">Reference proteome</keyword>
<sequence length="102" mass="12114">MAILRLRKGLFRKRKSKKNKTEEKHQVKAEPKKSKKDKPRDVECDLSQVQQEISENNCEEVDCEHKKNVLKNPKLSKKKKYRDSKKDDTSDNIDEDLDNEEE</sequence>
<protein>
    <submittedName>
        <fullName evidence="2">Uncharacterized protein</fullName>
    </submittedName>
</protein>
<dbReference type="STRING" id="1121328.JWYL7_0924"/>
<feature type="compositionally biased region" description="Basic and acidic residues" evidence="1">
    <location>
        <begin position="19"/>
        <end position="43"/>
    </location>
</feature>
<evidence type="ECO:0000313" key="5">
    <source>
        <dbReference type="Proteomes" id="UP000323392"/>
    </source>
</evidence>
<reference evidence="3 5" key="2">
    <citation type="submission" date="2016-11" db="EMBL/GenBank/DDBJ databases">
        <authorList>
            <person name="Varghese N."/>
            <person name="Submissions S."/>
        </authorList>
    </citation>
    <scope>NUCLEOTIDE SEQUENCE [LARGE SCALE GENOMIC DNA]</scope>
    <source>
        <strain evidence="3 5">DSM 7308</strain>
    </source>
</reference>
<feature type="compositionally biased region" description="Basic residues" evidence="1">
    <location>
        <begin position="74"/>
        <end position="83"/>
    </location>
</feature>
<feature type="compositionally biased region" description="Basic residues" evidence="1">
    <location>
        <begin position="6"/>
        <end position="18"/>
    </location>
</feature>
<dbReference type="EMBL" id="FRBG01000005">
    <property type="protein sequence ID" value="SHK80328.1"/>
    <property type="molecule type" value="Genomic_DNA"/>
</dbReference>
<evidence type="ECO:0000313" key="3">
    <source>
        <dbReference type="EMBL" id="SHK80328.1"/>
    </source>
</evidence>
<dbReference type="Proteomes" id="UP000092605">
    <property type="component" value="Unassembled WGS sequence"/>
</dbReference>
<proteinExistence type="predicted"/>
<accession>A0A150FQF6</accession>
<dbReference type="PATRIC" id="fig|1121328.3.peg.930"/>
<evidence type="ECO:0000256" key="1">
    <source>
        <dbReference type="SAM" id="MobiDB-lite"/>
    </source>
</evidence>
<feature type="region of interest" description="Disordered" evidence="1">
    <location>
        <begin position="6"/>
        <end position="45"/>
    </location>
</feature>
<gene>
    <name evidence="2" type="ORF">JWYL7_0924</name>
    <name evidence="3" type="ORF">SAMN05661008_00930</name>
</gene>
<feature type="compositionally biased region" description="Acidic residues" evidence="1">
    <location>
        <begin position="90"/>
        <end position="102"/>
    </location>
</feature>
<feature type="region of interest" description="Disordered" evidence="1">
    <location>
        <begin position="67"/>
        <end position="102"/>
    </location>
</feature>